<gene>
    <name evidence="1" type="ORF">ERS007739_04696</name>
</gene>
<evidence type="ECO:0000313" key="1">
    <source>
        <dbReference type="EMBL" id="CPA57758.1"/>
    </source>
</evidence>
<dbReference type="AlphaFoldDB" id="A0A916LFH1"/>
<evidence type="ECO:0000313" key="2">
    <source>
        <dbReference type="Proteomes" id="UP000039021"/>
    </source>
</evidence>
<proteinExistence type="predicted"/>
<organism evidence="1 2">
    <name type="scientific">Mycobacterium tuberculosis</name>
    <dbReference type="NCBI Taxonomy" id="1773"/>
    <lineage>
        <taxon>Bacteria</taxon>
        <taxon>Bacillati</taxon>
        <taxon>Actinomycetota</taxon>
        <taxon>Actinomycetes</taxon>
        <taxon>Mycobacteriales</taxon>
        <taxon>Mycobacteriaceae</taxon>
        <taxon>Mycobacterium</taxon>
        <taxon>Mycobacterium tuberculosis complex</taxon>
    </lineage>
</organism>
<name>A0A916LFH1_MYCTX</name>
<accession>A0A916LFH1</accession>
<reference evidence="2" key="1">
    <citation type="submission" date="2015-03" db="EMBL/GenBank/DDBJ databases">
        <authorList>
            <consortium name="Pathogen Informatics"/>
        </authorList>
    </citation>
    <scope>NUCLEOTIDE SEQUENCE [LARGE SCALE GENOMIC DNA]</scope>
    <source>
        <strain evidence="2">N09902308</strain>
    </source>
</reference>
<dbReference type="Proteomes" id="UP000039021">
    <property type="component" value="Unassembled WGS sequence"/>
</dbReference>
<comment type="caution">
    <text evidence="1">The sequence shown here is derived from an EMBL/GenBank/DDBJ whole genome shotgun (WGS) entry which is preliminary data.</text>
</comment>
<sequence>MIDQNKRNFSKHTQETAGRRVAVCRGLGICTGLGLWGTANTKPMPSKHDATCVGQTL</sequence>
<dbReference type="EMBL" id="CSBK01003092">
    <property type="protein sequence ID" value="CPA57758.1"/>
    <property type="molecule type" value="Genomic_DNA"/>
</dbReference>
<protein>
    <submittedName>
        <fullName evidence="1">Uncharacterized protein</fullName>
    </submittedName>
</protein>